<comment type="similarity">
    <text evidence="2">Belongs to the CobT family.</text>
</comment>
<keyword evidence="11" id="KW-1185">Reference proteome</keyword>
<dbReference type="Gene3D" id="3.40.50.10210">
    <property type="match status" value="1"/>
</dbReference>
<evidence type="ECO:0000256" key="4">
    <source>
        <dbReference type="ARBA" id="ARBA00015486"/>
    </source>
</evidence>
<evidence type="ECO:0000256" key="3">
    <source>
        <dbReference type="ARBA" id="ARBA00011991"/>
    </source>
</evidence>
<dbReference type="InterPro" id="IPR003200">
    <property type="entry name" value="Nict_dMeBzImd_PRibTrfase"/>
</dbReference>
<dbReference type="GO" id="GO:0009236">
    <property type="term" value="P:cobalamin biosynthetic process"/>
    <property type="evidence" value="ECO:0007669"/>
    <property type="project" value="UniProtKB-UniRule"/>
</dbReference>
<dbReference type="NCBIfam" id="TIGR03160">
    <property type="entry name" value="cobT_DBIPRT"/>
    <property type="match status" value="1"/>
</dbReference>
<dbReference type="RefSeq" id="WP_015273672.1">
    <property type="nucleotide sequence ID" value="NC_019907.1"/>
</dbReference>
<dbReference type="Gene3D" id="1.10.1610.10">
    <property type="match status" value="1"/>
</dbReference>
<accession>L0EWB0</accession>
<dbReference type="EMBL" id="CP003789">
    <property type="protein sequence ID" value="AGA65247.1"/>
    <property type="molecule type" value="Genomic_DNA"/>
</dbReference>
<dbReference type="HOGENOM" id="CLU_002982_0_1_5"/>
<dbReference type="EC" id="2.4.2.21" evidence="3 9"/>
<dbReference type="InterPro" id="IPR036087">
    <property type="entry name" value="Nict_dMeBzImd_PRibTrfase_sf"/>
</dbReference>
<keyword evidence="5" id="KW-0169">Cobalamin biosynthesis</keyword>
<dbReference type="NCBIfam" id="NF000996">
    <property type="entry name" value="PRK00105.1"/>
    <property type="match status" value="1"/>
</dbReference>
<dbReference type="InterPro" id="IPR023195">
    <property type="entry name" value="Nict_dMeBzImd_PRibTrfase_N"/>
</dbReference>
<sequence>MNMKSLPFDDFRTLMMNLPGPNQEIAAHAQKNNQNLKKPQGSLGRIETIAMWLAAWTGRPPAVNRPLVAIFAGNHGISRHGITPLPTIATQKMVKNFSSGGAAINQICMAYDLGLKVFDLALDYPTDDITENAALSERDCAATMAFGMESVAGQTDLLCIGEVGIGNTTIAAAINYALYGGSVEDWIGASSESNKEILNCKLEIVKKAVAFHRNHLSDPFELMRRLGGREIAAMAGAILAARIQRIPVIIDGYASTAAASILKAINPSALDHCLLGHLSKEPGHLLATTFLGKTPLLSLEMCLGEGTGAALAAGIVKAAAACHSGMSTFSKDETNYYKNSSNTEFSKSWGNYIL</sequence>
<dbReference type="PANTHER" id="PTHR43463">
    <property type="entry name" value="NICOTINATE-NUCLEOTIDE--DIMETHYLBENZIMIDAZOLE PHOSPHORIBOSYLTRANSFERASE"/>
    <property type="match status" value="1"/>
</dbReference>
<evidence type="ECO:0000313" key="10">
    <source>
        <dbReference type="EMBL" id="AGA65247.1"/>
    </source>
</evidence>
<evidence type="ECO:0000256" key="8">
    <source>
        <dbReference type="ARBA" id="ARBA00047340"/>
    </source>
</evidence>
<evidence type="ECO:0000256" key="1">
    <source>
        <dbReference type="ARBA" id="ARBA00005049"/>
    </source>
</evidence>
<dbReference type="SUPFAM" id="SSF52733">
    <property type="entry name" value="Nicotinate mononucleotide:5,6-dimethylbenzimidazole phosphoribosyltransferase (CobT)"/>
    <property type="match status" value="1"/>
</dbReference>
<reference evidence="10 11" key="1">
    <citation type="journal article" date="2012" name="Stand. Genomic Sci.">
        <title>Complete genome sequence of Liberibacter crescens BT-1.</title>
        <authorList>
            <person name="Leonard M.T."/>
            <person name="Fagen J.R."/>
            <person name="Davis-Richardson A.G."/>
            <person name="Davis M.J."/>
            <person name="Triplett E.W."/>
        </authorList>
    </citation>
    <scope>NUCLEOTIDE SEQUENCE [LARGE SCALE GENOMIC DNA]</scope>
    <source>
        <strain evidence="10 11">BT-1</strain>
    </source>
</reference>
<name>L0EWB0_LIBCB</name>
<comment type="catalytic activity">
    <reaction evidence="8">
        <text>5,6-dimethylbenzimidazole + nicotinate beta-D-ribonucleotide = alpha-ribazole 5'-phosphate + nicotinate + H(+)</text>
        <dbReference type="Rhea" id="RHEA:11196"/>
        <dbReference type="ChEBI" id="CHEBI:15378"/>
        <dbReference type="ChEBI" id="CHEBI:15890"/>
        <dbReference type="ChEBI" id="CHEBI:32544"/>
        <dbReference type="ChEBI" id="CHEBI:57502"/>
        <dbReference type="ChEBI" id="CHEBI:57918"/>
        <dbReference type="EC" id="2.4.2.21"/>
    </reaction>
</comment>
<evidence type="ECO:0000313" key="11">
    <source>
        <dbReference type="Proteomes" id="UP000010799"/>
    </source>
</evidence>
<dbReference type="UniPathway" id="UPA00061">
    <property type="reaction ID" value="UER00516"/>
</dbReference>
<dbReference type="PANTHER" id="PTHR43463:SF1">
    <property type="entry name" value="NICOTINATE-NUCLEOTIDE--DIMETHYLBENZIMIDAZOLE PHOSPHORIBOSYLTRANSFERASE"/>
    <property type="match status" value="1"/>
</dbReference>
<organism evidence="10 11">
    <name type="scientific">Liberibacter crescens (strain BT-1)</name>
    <dbReference type="NCBI Taxonomy" id="1215343"/>
    <lineage>
        <taxon>Bacteria</taxon>
        <taxon>Pseudomonadati</taxon>
        <taxon>Pseudomonadota</taxon>
        <taxon>Alphaproteobacteria</taxon>
        <taxon>Hyphomicrobiales</taxon>
        <taxon>Rhizobiaceae</taxon>
        <taxon>Liberibacter</taxon>
    </lineage>
</organism>
<dbReference type="STRING" id="1215343.B488_12550"/>
<evidence type="ECO:0000256" key="7">
    <source>
        <dbReference type="ARBA" id="ARBA00022679"/>
    </source>
</evidence>
<dbReference type="PATRIC" id="fig|1215343.11.peg.1296"/>
<gene>
    <name evidence="10" type="ordered locus">B488_12550</name>
</gene>
<dbReference type="AlphaFoldDB" id="L0EWB0"/>
<dbReference type="KEGG" id="lcc:B488_12550"/>
<proteinExistence type="inferred from homology"/>
<evidence type="ECO:0000256" key="2">
    <source>
        <dbReference type="ARBA" id="ARBA00007110"/>
    </source>
</evidence>
<protein>
    <recommendedName>
        <fullName evidence="4 9">Nicotinate-nucleotide--dimethylbenzimidazole phosphoribosyltransferase</fullName>
        <ecNumber evidence="3 9">2.4.2.21</ecNumber>
    </recommendedName>
</protein>
<dbReference type="Pfam" id="PF02277">
    <property type="entry name" value="DBI_PRT"/>
    <property type="match status" value="1"/>
</dbReference>
<evidence type="ECO:0000256" key="5">
    <source>
        <dbReference type="ARBA" id="ARBA00022573"/>
    </source>
</evidence>
<dbReference type="InterPro" id="IPR017846">
    <property type="entry name" value="Nict_dMeBzImd_PRibTrfase_bact"/>
</dbReference>
<keyword evidence="7 10" id="KW-0808">Transferase</keyword>
<keyword evidence="6 10" id="KW-0328">Glycosyltransferase</keyword>
<dbReference type="CDD" id="cd02439">
    <property type="entry name" value="DMB-PRT_CobT"/>
    <property type="match status" value="1"/>
</dbReference>
<evidence type="ECO:0000256" key="9">
    <source>
        <dbReference type="NCBIfam" id="TIGR03160"/>
    </source>
</evidence>
<dbReference type="eggNOG" id="COG2038">
    <property type="taxonomic scope" value="Bacteria"/>
</dbReference>
<evidence type="ECO:0000256" key="6">
    <source>
        <dbReference type="ARBA" id="ARBA00022676"/>
    </source>
</evidence>
<dbReference type="GO" id="GO:0008939">
    <property type="term" value="F:nicotinate-nucleotide-dimethylbenzimidazole phosphoribosyltransferase activity"/>
    <property type="evidence" value="ECO:0007669"/>
    <property type="project" value="UniProtKB-UniRule"/>
</dbReference>
<comment type="pathway">
    <text evidence="1">Nucleoside biosynthesis; alpha-ribazole biosynthesis; alpha-ribazole from 5,6-dimethylbenzimidazole: step 1/2.</text>
</comment>
<dbReference type="Proteomes" id="UP000010799">
    <property type="component" value="Chromosome"/>
</dbReference>